<dbReference type="AlphaFoldDB" id="A0A126SY53"/>
<feature type="domain" description="Endoribonuclease YicC-like C-terminal" evidence="7">
    <location>
        <begin position="177"/>
        <end position="290"/>
    </location>
</feature>
<accession>A0A126SY53</accession>
<dbReference type="Pfam" id="PF08340">
    <property type="entry name" value="YicC-like_C"/>
    <property type="match status" value="1"/>
</dbReference>
<protein>
    <recommendedName>
        <fullName evidence="9">YicC family protein</fullName>
    </recommendedName>
</protein>
<dbReference type="InterPro" id="IPR013551">
    <property type="entry name" value="YicC-like_C"/>
</dbReference>
<reference evidence="8" key="1">
    <citation type="journal article" date="2016" name="Appl. Environ. Microbiol.">
        <title>Functional Metagenomics of a Biostimulated Petroleum-Contaminated Soil Reveals an Extraordinary Diversity of Extradiol Dioxygenases.</title>
        <authorList>
            <person name="Terron-Gonzalez L."/>
            <person name="Martin-Cabello G."/>
            <person name="Ferrer M."/>
            <person name="Santero E."/>
        </authorList>
    </citation>
    <scope>NUCLEOTIDE SEQUENCE</scope>
</reference>
<dbReference type="Pfam" id="PF03755">
    <property type="entry name" value="YicC-like_N"/>
    <property type="match status" value="1"/>
</dbReference>
<evidence type="ECO:0000313" key="8">
    <source>
        <dbReference type="EMBL" id="AMK59241.1"/>
    </source>
</evidence>
<evidence type="ECO:0000256" key="3">
    <source>
        <dbReference type="ARBA" id="ARBA00022759"/>
    </source>
</evidence>
<dbReference type="PANTHER" id="PTHR30636:SF3">
    <property type="entry name" value="UPF0701 PROTEIN YICC"/>
    <property type="match status" value="1"/>
</dbReference>
<proteinExistence type="inferred from homology"/>
<evidence type="ECO:0008006" key="9">
    <source>
        <dbReference type="Google" id="ProtNLM"/>
    </source>
</evidence>
<sequence>MIHSMTGYAATSRDLGNAMLNLEIKSVNSRYLDIGFRLGEELRFLEMPLREKLGERLNRGKIECRAYLLAQPMQGGVHERTPSVARLAELARLETAVRAVLPQAKPLSVADALRWPGVLADDTVPAETLQSVALTLFAELLDEFVASRAREGAKLAEVLLAAVARMRDHVRDAEPLLPAALTAYRERLAAKLREAVVNLDEERIRQEVGVFAAKIDVAEEIARLSTHLDEVERVLRKGGAVGKRLDFLTQELNREANTLASKSVSAQVTAIALELKLLIEQLREQVQNLE</sequence>
<dbReference type="GO" id="GO:0016787">
    <property type="term" value="F:hydrolase activity"/>
    <property type="evidence" value="ECO:0007669"/>
    <property type="project" value="UniProtKB-KW"/>
</dbReference>
<evidence type="ECO:0000256" key="1">
    <source>
        <dbReference type="ARBA" id="ARBA00001968"/>
    </source>
</evidence>
<dbReference type="InterPro" id="IPR013527">
    <property type="entry name" value="YicC-like_N"/>
</dbReference>
<evidence type="ECO:0000256" key="5">
    <source>
        <dbReference type="ARBA" id="ARBA00035648"/>
    </source>
</evidence>
<evidence type="ECO:0000259" key="7">
    <source>
        <dbReference type="Pfam" id="PF08340"/>
    </source>
</evidence>
<dbReference type="NCBIfam" id="TIGR00255">
    <property type="entry name" value="YicC/YloC family endoribonuclease"/>
    <property type="match status" value="1"/>
</dbReference>
<organism evidence="8">
    <name type="scientific">uncultured bacterium UPO46</name>
    <dbReference type="NCBI Taxonomy" id="1776971"/>
    <lineage>
        <taxon>Bacteria</taxon>
        <taxon>environmental samples</taxon>
    </lineage>
</organism>
<dbReference type="PANTHER" id="PTHR30636">
    <property type="entry name" value="UPF0701 PROTEIN YICC"/>
    <property type="match status" value="1"/>
</dbReference>
<keyword evidence="3" id="KW-0255">Endonuclease</keyword>
<name>A0A126SY53_9BACT</name>
<keyword evidence="4" id="KW-0378">Hydrolase</keyword>
<comment type="similarity">
    <text evidence="5">Belongs to the YicC/YloC family.</text>
</comment>
<dbReference type="EMBL" id="KU144974">
    <property type="protein sequence ID" value="AMK59241.1"/>
    <property type="molecule type" value="Genomic_DNA"/>
</dbReference>
<evidence type="ECO:0000259" key="6">
    <source>
        <dbReference type="Pfam" id="PF03755"/>
    </source>
</evidence>
<dbReference type="InterPro" id="IPR005229">
    <property type="entry name" value="YicC/YloC-like"/>
</dbReference>
<comment type="cofactor">
    <cofactor evidence="1">
        <name>a divalent metal cation</name>
        <dbReference type="ChEBI" id="CHEBI:60240"/>
    </cofactor>
</comment>
<feature type="domain" description="Endoribonuclease YicC-like N-terminal" evidence="6">
    <location>
        <begin position="2"/>
        <end position="156"/>
    </location>
</feature>
<dbReference type="GO" id="GO:0004521">
    <property type="term" value="F:RNA endonuclease activity"/>
    <property type="evidence" value="ECO:0007669"/>
    <property type="project" value="InterPro"/>
</dbReference>
<evidence type="ECO:0000256" key="2">
    <source>
        <dbReference type="ARBA" id="ARBA00022722"/>
    </source>
</evidence>
<keyword evidence="2" id="KW-0540">Nuclease</keyword>
<evidence type="ECO:0000256" key="4">
    <source>
        <dbReference type="ARBA" id="ARBA00022801"/>
    </source>
</evidence>